<evidence type="ECO:0000313" key="1">
    <source>
        <dbReference type="EMBL" id="MCD9875385.1"/>
    </source>
</evidence>
<dbReference type="Proteomes" id="UP001108029">
    <property type="component" value="Unassembled WGS sequence"/>
</dbReference>
<organism evidence="1 2">
    <name type="scientific">Streptomyces guryensis</name>
    <dbReference type="NCBI Taxonomy" id="2886947"/>
    <lineage>
        <taxon>Bacteria</taxon>
        <taxon>Bacillati</taxon>
        <taxon>Actinomycetota</taxon>
        <taxon>Actinomycetes</taxon>
        <taxon>Kitasatosporales</taxon>
        <taxon>Streptomycetaceae</taxon>
        <taxon>Streptomyces</taxon>
    </lineage>
</organism>
<name>A0A9Q3ZAI2_9ACTN</name>
<dbReference type="EMBL" id="JAJSBI010000007">
    <property type="protein sequence ID" value="MCD9875385.1"/>
    <property type="molecule type" value="Genomic_DNA"/>
</dbReference>
<accession>A0A9Q3ZAI2</accession>
<proteinExistence type="predicted"/>
<reference evidence="1" key="1">
    <citation type="submission" date="2021-12" db="EMBL/GenBank/DDBJ databases">
        <authorList>
            <person name="Lee J.-H."/>
            <person name="Kim S.-B."/>
        </authorList>
    </citation>
    <scope>NUCLEOTIDE SEQUENCE</scope>
    <source>
        <strain evidence="1">NR30</strain>
    </source>
</reference>
<keyword evidence="2" id="KW-1185">Reference proteome</keyword>
<dbReference type="Pfam" id="PF05973">
    <property type="entry name" value="Gp49"/>
    <property type="match status" value="1"/>
</dbReference>
<protein>
    <submittedName>
        <fullName evidence="1">Type II toxin-antitoxin system RelE/ParE family toxin</fullName>
    </submittedName>
</protein>
<sequence length="125" mass="14292">MESLYAVEIEPEVRAWLESLPAKHFLKVDEYVGLLAEYAATLGEPYARHLGDGVRELRPTLDGAAMRIMYWLTPNRTAVLLTVFRKTKMREDAEVQRAKHAQKTCEAEHGPAHEEFVRIIEEGEV</sequence>
<dbReference type="InterPro" id="IPR009241">
    <property type="entry name" value="HigB-like"/>
</dbReference>
<evidence type="ECO:0000313" key="2">
    <source>
        <dbReference type="Proteomes" id="UP001108029"/>
    </source>
</evidence>
<dbReference type="RefSeq" id="WP_232649494.1">
    <property type="nucleotide sequence ID" value="NZ_JAJSBI010000007.1"/>
</dbReference>
<comment type="caution">
    <text evidence="1">The sequence shown here is derived from an EMBL/GenBank/DDBJ whole genome shotgun (WGS) entry which is preliminary data.</text>
</comment>
<gene>
    <name evidence="1" type="ORF">LJ657_17260</name>
</gene>
<dbReference type="AlphaFoldDB" id="A0A9Q3ZAI2"/>